<dbReference type="InterPro" id="IPR050960">
    <property type="entry name" value="AB_hydrolase_4_sf"/>
</dbReference>
<feature type="domain" description="AB hydrolase-1" evidence="2">
    <location>
        <begin position="82"/>
        <end position="219"/>
    </location>
</feature>
<dbReference type="EMBL" id="WNDQ01000047">
    <property type="protein sequence ID" value="KAF1019803.1"/>
    <property type="molecule type" value="Genomic_DNA"/>
</dbReference>
<comment type="caution">
    <text evidence="3">The sequence shown here is derived from an EMBL/GenBank/DDBJ whole genome shotgun (WGS) entry which is preliminary data.</text>
</comment>
<dbReference type="Gene3D" id="3.40.50.1820">
    <property type="entry name" value="alpha/beta hydrolase"/>
    <property type="match status" value="1"/>
</dbReference>
<evidence type="ECO:0000256" key="1">
    <source>
        <dbReference type="ARBA" id="ARBA00010884"/>
    </source>
</evidence>
<proteinExistence type="inferred from homology"/>
<dbReference type="InterPro" id="IPR029058">
    <property type="entry name" value="AB_hydrolase_fold"/>
</dbReference>
<gene>
    <name evidence="3" type="ORF">GAK30_02895</name>
</gene>
<protein>
    <recommendedName>
        <fullName evidence="2">AB hydrolase-1 domain-containing protein</fullName>
    </recommendedName>
</protein>
<dbReference type="AlphaFoldDB" id="A0A7V8JPK6"/>
<evidence type="ECO:0000313" key="3">
    <source>
        <dbReference type="EMBL" id="KAF1019803.1"/>
    </source>
</evidence>
<sequence length="283" mass="30581">MRYQPARWLGGDGEWAGHGQTIWPALYSRRFASDAPVYRRERWPTPDGDFIDVDWLVDSAGGRALAPPSAHVDAAASPAERPLLVLFHGLEGSSRSAYAEALADACAAAGWAFAVPHFRGCSGEVNLAPRAYHSGDFEEVGWILARLRERHAGPRLAVGVSLGGNALLRWAEEAGTQARALVRAIAAVSAPLDLMTSGLHLGQGFNRWVYTRMFLRTMKAKAALKLRQFPGLFDGERMRAARDLWQFDDVFTGPLHGFQGVAGPRDGDAARSAAMDGASVGLS</sequence>
<accession>A0A7V8JPK6</accession>
<reference evidence="4" key="1">
    <citation type="journal article" date="2020" name="MBio">
        <title>Horizontal gene transfer to a defensive symbiont with a reduced genome amongst a multipartite beetle microbiome.</title>
        <authorList>
            <person name="Waterworth S.C."/>
            <person name="Florez L.V."/>
            <person name="Rees E.R."/>
            <person name="Hertweck C."/>
            <person name="Kaltenpoth M."/>
            <person name="Kwan J.C."/>
        </authorList>
    </citation>
    <scope>NUCLEOTIDE SEQUENCE [LARGE SCALE GENOMIC DNA]</scope>
</reference>
<dbReference type="InterPro" id="IPR000073">
    <property type="entry name" value="AB_hydrolase_1"/>
</dbReference>
<dbReference type="GO" id="GO:0034338">
    <property type="term" value="F:short-chain carboxylesterase activity"/>
    <property type="evidence" value="ECO:0007669"/>
    <property type="project" value="TreeGrafter"/>
</dbReference>
<dbReference type="Proteomes" id="UP000461670">
    <property type="component" value="Unassembled WGS sequence"/>
</dbReference>
<dbReference type="SUPFAM" id="SSF53474">
    <property type="entry name" value="alpha/beta-Hydrolases"/>
    <property type="match status" value="1"/>
</dbReference>
<organism evidence="3 4">
    <name type="scientific">Paracidovorax wautersii</name>
    <dbReference type="NCBI Taxonomy" id="1177982"/>
    <lineage>
        <taxon>Bacteria</taxon>
        <taxon>Pseudomonadati</taxon>
        <taxon>Pseudomonadota</taxon>
        <taxon>Betaproteobacteria</taxon>
        <taxon>Burkholderiales</taxon>
        <taxon>Comamonadaceae</taxon>
        <taxon>Paracidovorax</taxon>
    </lineage>
</organism>
<comment type="similarity">
    <text evidence="1">Belongs to the AB hydrolase superfamily. AB hydrolase 4 family.</text>
</comment>
<dbReference type="InterPro" id="IPR012020">
    <property type="entry name" value="ABHD4"/>
</dbReference>
<dbReference type="Pfam" id="PF00561">
    <property type="entry name" value="Abhydrolase_1"/>
    <property type="match status" value="1"/>
</dbReference>
<dbReference type="PANTHER" id="PTHR10794:SF94">
    <property type="entry name" value="ESTERASE YHET-RELATED"/>
    <property type="match status" value="1"/>
</dbReference>
<evidence type="ECO:0000259" key="2">
    <source>
        <dbReference type="Pfam" id="PF00561"/>
    </source>
</evidence>
<dbReference type="PIRSF" id="PIRSF005211">
    <property type="entry name" value="Ab_hydro_YheT"/>
    <property type="match status" value="1"/>
</dbReference>
<name>A0A7V8JPK6_9BURK</name>
<dbReference type="PANTHER" id="PTHR10794">
    <property type="entry name" value="ABHYDROLASE DOMAIN-CONTAINING PROTEIN"/>
    <property type="match status" value="1"/>
</dbReference>
<dbReference type="GO" id="GO:0047372">
    <property type="term" value="F:monoacylglycerol lipase activity"/>
    <property type="evidence" value="ECO:0007669"/>
    <property type="project" value="TreeGrafter"/>
</dbReference>
<evidence type="ECO:0000313" key="4">
    <source>
        <dbReference type="Proteomes" id="UP000461670"/>
    </source>
</evidence>